<accession>A0A8H3C6R8</accession>
<dbReference type="Gene3D" id="1.10.510.10">
    <property type="entry name" value="Transferase(Phosphotransferase) domain 1"/>
    <property type="match status" value="1"/>
</dbReference>
<dbReference type="InterPro" id="IPR059179">
    <property type="entry name" value="MLKL-like_MCAfunc"/>
</dbReference>
<dbReference type="PANTHER" id="PTHR44329">
    <property type="entry name" value="SERINE/THREONINE-PROTEIN KINASE TNNI3K-RELATED"/>
    <property type="match status" value="1"/>
</dbReference>
<feature type="domain" description="Protein kinase" evidence="6">
    <location>
        <begin position="266"/>
        <end position="544"/>
    </location>
</feature>
<dbReference type="InterPro" id="IPR051681">
    <property type="entry name" value="Ser/Thr_Kinases-Pseudokinases"/>
</dbReference>
<sequence>MNKLEQILRGFVSFTELASSSGFLPALPGACLVLEQIWGTVDRVKGNKERCKVLRARCVYIFITIRDNATGVEDPLNRERCKVLRARCVYIFITIRDNATGVEESALNQTVQAFITTLKGIHSSMNKWAEWGSLKSFVKNDEISLEIERSMSQLDACCQNLQIATQLQLYSLNTQMDAARESDQLELKKMMLTMLENQEELREDMGLLLVNMEKFTDIMKTFQLELRSHPVGSSTHNNISRGLLGMQQASGQLPPIAFLEGHECTIVSQAPIAGSTVYDVYEGLWLGEEKVAVKVLRSSKASEGNVRRFHRQVDIWHRMKSKYILRFYGVASITGGSSFYLVSPWCENGDAPKYLKKNPNANRLKLVLEIAYGLRYLHSQNPPIAHGSLQGSNVLIGDGGGALLADFGLAKALEDLTAVPFTQSTGANGCYRWMAPELHEDGGQMTLKSDVYSWAMTALELYSDKVPYSRIKMPGSVVMEVAKGKIPERPRPGANRTPSTGSTTGGRDGIEIPDRLWELLVRCWSKDAVNRPTIQEAIQELEDMRRYGPTPMEM</sequence>
<dbReference type="Pfam" id="PF07714">
    <property type="entry name" value="PK_Tyr_Ser-Thr"/>
    <property type="match status" value="1"/>
</dbReference>
<dbReference type="InterPro" id="IPR000719">
    <property type="entry name" value="Prot_kinase_dom"/>
</dbReference>
<evidence type="ECO:0000313" key="8">
    <source>
        <dbReference type="Proteomes" id="UP000663841"/>
    </source>
</evidence>
<gene>
    <name evidence="7" type="ORF">RDB_LOCUS185863</name>
</gene>
<evidence type="ECO:0000256" key="5">
    <source>
        <dbReference type="SAM" id="MobiDB-lite"/>
    </source>
</evidence>
<dbReference type="InterPro" id="IPR036537">
    <property type="entry name" value="Adaptor_Cbl_N_dom_sf"/>
</dbReference>
<evidence type="ECO:0000256" key="1">
    <source>
        <dbReference type="ARBA" id="ARBA00022679"/>
    </source>
</evidence>
<keyword evidence="1" id="KW-0808">Transferase</keyword>
<evidence type="ECO:0000259" key="6">
    <source>
        <dbReference type="PROSITE" id="PS50011"/>
    </source>
</evidence>
<dbReference type="GO" id="GO:0007166">
    <property type="term" value="P:cell surface receptor signaling pathway"/>
    <property type="evidence" value="ECO:0007669"/>
    <property type="project" value="InterPro"/>
</dbReference>
<dbReference type="PANTHER" id="PTHR44329:SF288">
    <property type="entry name" value="MITOGEN-ACTIVATED PROTEIN KINASE KINASE KINASE 20"/>
    <property type="match status" value="1"/>
</dbReference>
<evidence type="ECO:0000256" key="2">
    <source>
        <dbReference type="ARBA" id="ARBA00022741"/>
    </source>
</evidence>
<dbReference type="EMBL" id="CAJMWW010000590">
    <property type="protein sequence ID" value="CAE6474235.1"/>
    <property type="molecule type" value="Genomic_DNA"/>
</dbReference>
<dbReference type="InterPro" id="IPR011009">
    <property type="entry name" value="Kinase-like_dom_sf"/>
</dbReference>
<dbReference type="CDD" id="cd21037">
    <property type="entry name" value="MLKL_NTD"/>
    <property type="match status" value="1"/>
</dbReference>
<feature type="region of interest" description="Disordered" evidence="5">
    <location>
        <begin position="484"/>
        <end position="510"/>
    </location>
</feature>
<comment type="caution">
    <text evidence="7">The sequence shown here is derived from an EMBL/GenBank/DDBJ whole genome shotgun (WGS) entry which is preliminary data.</text>
</comment>
<keyword evidence="2" id="KW-0547">Nucleotide-binding</keyword>
<organism evidence="7 8">
    <name type="scientific">Rhizoctonia solani</name>
    <dbReference type="NCBI Taxonomy" id="456999"/>
    <lineage>
        <taxon>Eukaryota</taxon>
        <taxon>Fungi</taxon>
        <taxon>Dikarya</taxon>
        <taxon>Basidiomycota</taxon>
        <taxon>Agaricomycotina</taxon>
        <taxon>Agaricomycetes</taxon>
        <taxon>Cantharellales</taxon>
        <taxon>Ceratobasidiaceae</taxon>
        <taxon>Rhizoctonia</taxon>
    </lineage>
</organism>
<dbReference type="PROSITE" id="PS50011">
    <property type="entry name" value="PROTEIN_KINASE_DOM"/>
    <property type="match status" value="1"/>
</dbReference>
<dbReference type="AlphaFoldDB" id="A0A8H3C6R8"/>
<proteinExistence type="predicted"/>
<protein>
    <recommendedName>
        <fullName evidence="6">Protein kinase domain-containing protein</fullName>
    </recommendedName>
</protein>
<keyword evidence="4" id="KW-0067">ATP-binding</keyword>
<name>A0A8H3C6R8_9AGAM</name>
<dbReference type="Proteomes" id="UP000663841">
    <property type="component" value="Unassembled WGS sequence"/>
</dbReference>
<keyword evidence="3" id="KW-0418">Kinase</keyword>
<dbReference type="GO" id="GO:0004674">
    <property type="term" value="F:protein serine/threonine kinase activity"/>
    <property type="evidence" value="ECO:0007669"/>
    <property type="project" value="TreeGrafter"/>
</dbReference>
<reference evidence="7" key="1">
    <citation type="submission" date="2021-01" db="EMBL/GenBank/DDBJ databases">
        <authorList>
            <person name="Kaushik A."/>
        </authorList>
    </citation>
    <scope>NUCLEOTIDE SEQUENCE</scope>
    <source>
        <strain evidence="7">AG3-T5</strain>
    </source>
</reference>
<dbReference type="SUPFAM" id="SSF56112">
    <property type="entry name" value="Protein kinase-like (PK-like)"/>
    <property type="match status" value="1"/>
</dbReference>
<evidence type="ECO:0000313" key="7">
    <source>
        <dbReference type="EMBL" id="CAE6474235.1"/>
    </source>
</evidence>
<evidence type="ECO:0000256" key="3">
    <source>
        <dbReference type="ARBA" id="ARBA00022777"/>
    </source>
</evidence>
<dbReference type="InterPro" id="IPR001245">
    <property type="entry name" value="Ser-Thr/Tyr_kinase_cat_dom"/>
</dbReference>
<dbReference type="Gene3D" id="1.20.930.20">
    <property type="entry name" value="Adaptor protein Cbl, N-terminal domain"/>
    <property type="match status" value="1"/>
</dbReference>
<evidence type="ECO:0000256" key="4">
    <source>
        <dbReference type="ARBA" id="ARBA00022840"/>
    </source>
</evidence>
<dbReference type="GO" id="GO:0005524">
    <property type="term" value="F:ATP binding"/>
    <property type="evidence" value="ECO:0007669"/>
    <property type="project" value="UniProtKB-KW"/>
</dbReference>